<evidence type="ECO:0000313" key="4">
    <source>
        <dbReference type="Proteomes" id="UP000295388"/>
    </source>
</evidence>
<feature type="domain" description="Knr4/Smi1-like" evidence="2">
    <location>
        <begin position="44"/>
        <end position="157"/>
    </location>
</feature>
<feature type="region of interest" description="Disordered" evidence="1">
    <location>
        <begin position="195"/>
        <end position="214"/>
    </location>
</feature>
<accession>A0A4R6KFV1</accession>
<keyword evidence="4" id="KW-1185">Reference proteome</keyword>
<dbReference type="SUPFAM" id="SSF160631">
    <property type="entry name" value="SMI1/KNR4-like"/>
    <property type="match status" value="1"/>
</dbReference>
<evidence type="ECO:0000259" key="2">
    <source>
        <dbReference type="Pfam" id="PF09346"/>
    </source>
</evidence>
<reference evidence="3 4" key="1">
    <citation type="submission" date="2019-03" db="EMBL/GenBank/DDBJ databases">
        <title>Genomic Encyclopedia of Type Strains, Phase III (KMG-III): the genomes of soil and plant-associated and newly described type strains.</title>
        <authorList>
            <person name="Whitman W."/>
        </authorList>
    </citation>
    <scope>NUCLEOTIDE SEQUENCE [LARGE SCALE GENOMIC DNA]</scope>
    <source>
        <strain evidence="3 4">VKM Ac-2527</strain>
    </source>
</reference>
<dbReference type="PANTHER" id="PTHR47432">
    <property type="entry name" value="CELL WALL ASSEMBLY REGULATOR SMI1"/>
    <property type="match status" value="1"/>
</dbReference>
<dbReference type="Proteomes" id="UP000295388">
    <property type="component" value="Unassembled WGS sequence"/>
</dbReference>
<comment type="caution">
    <text evidence="3">The sequence shown here is derived from an EMBL/GenBank/DDBJ whole genome shotgun (WGS) entry which is preliminary data.</text>
</comment>
<name>A0A4R6KFV1_9ACTN</name>
<gene>
    <name evidence="3" type="ORF">EV643_106327</name>
</gene>
<dbReference type="Pfam" id="PF09346">
    <property type="entry name" value="SMI1_KNR4"/>
    <property type="match status" value="1"/>
</dbReference>
<evidence type="ECO:0000313" key="3">
    <source>
        <dbReference type="EMBL" id="TDO49358.1"/>
    </source>
</evidence>
<dbReference type="RefSeq" id="WP_133800721.1">
    <property type="nucleotide sequence ID" value="NZ_SNWQ01000006.1"/>
</dbReference>
<dbReference type="InterPro" id="IPR037883">
    <property type="entry name" value="Knr4/Smi1-like_sf"/>
</dbReference>
<sequence length="214" mass="23808">MTVPSVTESWERIDSWLARHAAPSFALLAPPVTDADLHFTQQVVDLPPELVESLRCHDGLLTWANLFPSQPPSRCRTIAANWQLRMDLAPDFDGFTVHPPNDESYWHPQWIPWADGDGDLQVIDLRPGPDHGRLGMAYHDSTGDFTESWPSLPAYLADVARSLYSGTGVGEWYPYLLSDGALWWDLGPDRKAVTNPLLDGTATPPEPLVRAPTD</sequence>
<protein>
    <submittedName>
        <fullName evidence="3">Cell wall assembly regulator SMI1</fullName>
    </submittedName>
</protein>
<dbReference type="InterPro" id="IPR051873">
    <property type="entry name" value="KNR4/SMI1_regulator"/>
</dbReference>
<dbReference type="PANTHER" id="PTHR47432:SF1">
    <property type="entry name" value="CELL WALL ASSEMBLY REGULATOR SMI1"/>
    <property type="match status" value="1"/>
</dbReference>
<proteinExistence type="predicted"/>
<dbReference type="InterPro" id="IPR018958">
    <property type="entry name" value="Knr4/Smi1-like_dom"/>
</dbReference>
<dbReference type="AlphaFoldDB" id="A0A4R6KFV1"/>
<dbReference type="OrthoDB" id="4759758at2"/>
<dbReference type="EMBL" id="SNWQ01000006">
    <property type="protein sequence ID" value="TDO49358.1"/>
    <property type="molecule type" value="Genomic_DNA"/>
</dbReference>
<organism evidence="3 4">
    <name type="scientific">Kribbella caucasensis</name>
    <dbReference type="NCBI Taxonomy" id="2512215"/>
    <lineage>
        <taxon>Bacteria</taxon>
        <taxon>Bacillati</taxon>
        <taxon>Actinomycetota</taxon>
        <taxon>Actinomycetes</taxon>
        <taxon>Propionibacteriales</taxon>
        <taxon>Kribbellaceae</taxon>
        <taxon>Kribbella</taxon>
    </lineage>
</organism>
<evidence type="ECO:0000256" key="1">
    <source>
        <dbReference type="SAM" id="MobiDB-lite"/>
    </source>
</evidence>